<dbReference type="PANTHER" id="PTHR11008:SF41">
    <property type="entry name" value="RE70318P"/>
    <property type="match status" value="1"/>
</dbReference>
<feature type="signal peptide" evidence="1">
    <location>
        <begin position="1"/>
        <end position="17"/>
    </location>
</feature>
<evidence type="ECO:0000313" key="2">
    <source>
        <dbReference type="Proteomes" id="UP000695000"/>
    </source>
</evidence>
<dbReference type="InterPro" id="IPR010562">
    <property type="entry name" value="Haemolymph_juvenile_hormone-bd"/>
</dbReference>
<keyword evidence="1" id="KW-0732">Signal</keyword>
<dbReference type="RefSeq" id="XP_017780961.1">
    <property type="nucleotide sequence ID" value="XM_017925472.1"/>
</dbReference>
<dbReference type="InterPro" id="IPR038606">
    <property type="entry name" value="To_sf"/>
</dbReference>
<evidence type="ECO:0000256" key="1">
    <source>
        <dbReference type="SAM" id="SignalP"/>
    </source>
</evidence>
<protein>
    <submittedName>
        <fullName evidence="3">Uncharacterized protein LOC108565827</fullName>
    </submittedName>
</protein>
<dbReference type="PANTHER" id="PTHR11008">
    <property type="entry name" value="PROTEIN TAKEOUT-LIKE PROTEIN"/>
    <property type="match status" value="1"/>
</dbReference>
<organism evidence="2 3">
    <name type="scientific">Nicrophorus vespilloides</name>
    <name type="common">Boreal carrion beetle</name>
    <dbReference type="NCBI Taxonomy" id="110193"/>
    <lineage>
        <taxon>Eukaryota</taxon>
        <taxon>Metazoa</taxon>
        <taxon>Ecdysozoa</taxon>
        <taxon>Arthropoda</taxon>
        <taxon>Hexapoda</taxon>
        <taxon>Insecta</taxon>
        <taxon>Pterygota</taxon>
        <taxon>Neoptera</taxon>
        <taxon>Endopterygota</taxon>
        <taxon>Coleoptera</taxon>
        <taxon>Polyphaga</taxon>
        <taxon>Staphyliniformia</taxon>
        <taxon>Silphidae</taxon>
        <taxon>Nicrophorinae</taxon>
        <taxon>Nicrophorus</taxon>
    </lineage>
</organism>
<dbReference type="Gene3D" id="3.15.10.30">
    <property type="entry name" value="Haemolymph juvenile hormone binding protein"/>
    <property type="match status" value="1"/>
</dbReference>
<proteinExistence type="predicted"/>
<evidence type="ECO:0000313" key="3">
    <source>
        <dbReference type="RefSeq" id="XP_017780961.1"/>
    </source>
</evidence>
<dbReference type="Proteomes" id="UP000695000">
    <property type="component" value="Unplaced"/>
</dbReference>
<keyword evidence="2" id="KW-1185">Reference proteome</keyword>
<sequence>MFFHIALLFSIVFIANAAELPPFIIPCSRHLLDLNECISNNLEDAKPYLAEGVPELSIPSLKHVTIPYSFINKTNFECGVWNFNISGFENFNVLKVDADLKKNLFKFQLEFPAGEAIGSYGCKGNFLNLNMDGTGPFEINATQLIVNLELKTKLVQRNGLTYFQQVYKHLDARIDGVFFFYMHDLYLGNNEITEIMNRILNENSMYVFNVLSPILKERLGSLLDKAIDNFFEIYTYDELLP</sequence>
<feature type="chain" id="PRO_5046764394" evidence="1">
    <location>
        <begin position="18"/>
        <end position="241"/>
    </location>
</feature>
<reference evidence="3" key="1">
    <citation type="submission" date="2025-08" db="UniProtKB">
        <authorList>
            <consortium name="RefSeq"/>
        </authorList>
    </citation>
    <scope>IDENTIFICATION</scope>
    <source>
        <tissue evidence="3">Whole Larva</tissue>
    </source>
</reference>
<dbReference type="Pfam" id="PF06585">
    <property type="entry name" value="JHBP"/>
    <property type="match status" value="1"/>
</dbReference>
<name>A0ABM1N2B1_NICVS</name>
<dbReference type="GeneID" id="108565827"/>
<accession>A0ABM1N2B1</accession>
<gene>
    <name evidence="3" type="primary">LOC108565827</name>
</gene>
<dbReference type="SMART" id="SM00700">
    <property type="entry name" value="JHBP"/>
    <property type="match status" value="1"/>
</dbReference>